<keyword evidence="1" id="KW-0812">Transmembrane</keyword>
<protein>
    <submittedName>
        <fullName evidence="2">Uncharacterized protein</fullName>
    </submittedName>
</protein>
<feature type="transmembrane region" description="Helical" evidence="1">
    <location>
        <begin position="12"/>
        <end position="32"/>
    </location>
</feature>
<organism evidence="2 3">
    <name type="scientific">Phytohabitans kaempferiae</name>
    <dbReference type="NCBI Taxonomy" id="1620943"/>
    <lineage>
        <taxon>Bacteria</taxon>
        <taxon>Bacillati</taxon>
        <taxon>Actinomycetota</taxon>
        <taxon>Actinomycetes</taxon>
        <taxon>Micromonosporales</taxon>
        <taxon>Micromonosporaceae</taxon>
    </lineage>
</organism>
<dbReference type="EMBL" id="JBHLUH010000003">
    <property type="protein sequence ID" value="MFC0526168.1"/>
    <property type="molecule type" value="Genomic_DNA"/>
</dbReference>
<keyword evidence="3" id="KW-1185">Reference proteome</keyword>
<keyword evidence="1" id="KW-1133">Transmembrane helix</keyword>
<evidence type="ECO:0000256" key="1">
    <source>
        <dbReference type="SAM" id="Phobius"/>
    </source>
</evidence>
<dbReference type="Proteomes" id="UP001589867">
    <property type="component" value="Unassembled WGS sequence"/>
</dbReference>
<gene>
    <name evidence="2" type="ORF">ACFFIA_00620</name>
</gene>
<accession>A0ABV6LVA8</accession>
<reference evidence="2 3" key="1">
    <citation type="submission" date="2024-09" db="EMBL/GenBank/DDBJ databases">
        <authorList>
            <person name="Sun Q."/>
            <person name="Mori K."/>
        </authorList>
    </citation>
    <scope>NUCLEOTIDE SEQUENCE [LARGE SCALE GENOMIC DNA]</scope>
    <source>
        <strain evidence="2 3">TBRC 3947</strain>
    </source>
</reference>
<evidence type="ECO:0000313" key="3">
    <source>
        <dbReference type="Proteomes" id="UP001589867"/>
    </source>
</evidence>
<evidence type="ECO:0000313" key="2">
    <source>
        <dbReference type="EMBL" id="MFC0526168.1"/>
    </source>
</evidence>
<sequence>MRVQRGRLLRNAAGSLGILLILVVIAVGLPAVDRSFPAERAVPHHLPYEVGGGVSVVPPAGAVLDVTRTRPTARQGTALFVLGPVRYVLVVAPFDGDLDGAVDRLRRKVTSADGQLDAGLPALTGTGLGGRSGAYTTPDRAGRYAVFLAPTVSIEVTVSGTETQLEEIEPVIAASVATITYQERM</sequence>
<name>A0ABV6LVA8_9ACTN</name>
<keyword evidence="1" id="KW-0472">Membrane</keyword>
<proteinExistence type="predicted"/>
<comment type="caution">
    <text evidence="2">The sequence shown here is derived from an EMBL/GenBank/DDBJ whole genome shotgun (WGS) entry which is preliminary data.</text>
</comment>
<dbReference type="RefSeq" id="WP_377243596.1">
    <property type="nucleotide sequence ID" value="NZ_JBHLUH010000003.1"/>
</dbReference>